<dbReference type="SUPFAM" id="SSF103473">
    <property type="entry name" value="MFS general substrate transporter"/>
    <property type="match status" value="1"/>
</dbReference>
<feature type="transmembrane region" description="Helical" evidence="9">
    <location>
        <begin position="292"/>
        <end position="318"/>
    </location>
</feature>
<dbReference type="PROSITE" id="PS50850">
    <property type="entry name" value="MFS"/>
    <property type="match status" value="1"/>
</dbReference>
<keyword evidence="5 9" id="KW-1133">Transmembrane helix</keyword>
<keyword evidence="6 9" id="KW-0472">Membrane</keyword>
<dbReference type="FunFam" id="1.20.1250.20:FF:000308">
    <property type="entry name" value="MFS efflux transporter"/>
    <property type="match status" value="1"/>
</dbReference>
<feature type="transmembrane region" description="Helical" evidence="9">
    <location>
        <begin position="153"/>
        <end position="169"/>
    </location>
</feature>
<evidence type="ECO:0000256" key="6">
    <source>
        <dbReference type="ARBA" id="ARBA00023136"/>
    </source>
</evidence>
<keyword evidence="7" id="KW-0325">Glycoprotein</keyword>
<dbReference type="InterPro" id="IPR011701">
    <property type="entry name" value="MFS"/>
</dbReference>
<keyword evidence="12" id="KW-1185">Reference proteome</keyword>
<feature type="domain" description="Major facilitator superfamily (MFS) profile" evidence="10">
    <location>
        <begin position="88"/>
        <end position="472"/>
    </location>
</feature>
<evidence type="ECO:0000256" key="2">
    <source>
        <dbReference type="ARBA" id="ARBA00008335"/>
    </source>
</evidence>
<feature type="transmembrane region" description="Helical" evidence="9">
    <location>
        <begin position="324"/>
        <end position="347"/>
    </location>
</feature>
<proteinExistence type="inferred from homology"/>
<name>A0A9P5APT3_9HYPO</name>
<evidence type="ECO:0000259" key="10">
    <source>
        <dbReference type="PROSITE" id="PS50850"/>
    </source>
</evidence>
<dbReference type="Pfam" id="PF07690">
    <property type="entry name" value="MFS_1"/>
    <property type="match status" value="1"/>
</dbReference>
<dbReference type="InterPro" id="IPR036259">
    <property type="entry name" value="MFS_trans_sf"/>
</dbReference>
<dbReference type="PANTHER" id="PTHR23514:SF3">
    <property type="entry name" value="BYPASS OF STOP CODON PROTEIN 6"/>
    <property type="match status" value="1"/>
</dbReference>
<feature type="transmembrane region" description="Helical" evidence="9">
    <location>
        <begin position="122"/>
        <end position="141"/>
    </location>
</feature>
<dbReference type="GO" id="GO:0016020">
    <property type="term" value="C:membrane"/>
    <property type="evidence" value="ECO:0007669"/>
    <property type="project" value="TreeGrafter"/>
</dbReference>
<organism evidence="11 12">
    <name type="scientific">Fusarium beomiforme</name>
    <dbReference type="NCBI Taxonomy" id="44412"/>
    <lineage>
        <taxon>Eukaryota</taxon>
        <taxon>Fungi</taxon>
        <taxon>Dikarya</taxon>
        <taxon>Ascomycota</taxon>
        <taxon>Pezizomycotina</taxon>
        <taxon>Sordariomycetes</taxon>
        <taxon>Hypocreomycetidae</taxon>
        <taxon>Hypocreales</taxon>
        <taxon>Nectriaceae</taxon>
        <taxon>Fusarium</taxon>
        <taxon>Fusarium burgessii species complex</taxon>
    </lineage>
</organism>
<dbReference type="Proteomes" id="UP000730481">
    <property type="component" value="Unassembled WGS sequence"/>
</dbReference>
<evidence type="ECO:0000256" key="4">
    <source>
        <dbReference type="ARBA" id="ARBA00022692"/>
    </source>
</evidence>
<feature type="transmembrane region" description="Helical" evidence="9">
    <location>
        <begin position="359"/>
        <end position="377"/>
    </location>
</feature>
<evidence type="ECO:0000313" key="12">
    <source>
        <dbReference type="Proteomes" id="UP000730481"/>
    </source>
</evidence>
<dbReference type="OrthoDB" id="413079at2759"/>
<evidence type="ECO:0000256" key="7">
    <source>
        <dbReference type="ARBA" id="ARBA00023180"/>
    </source>
</evidence>
<comment type="subcellular location">
    <subcellularLocation>
        <location evidence="1">Endomembrane system</location>
        <topology evidence="1">Multi-pass membrane protein</topology>
    </subcellularLocation>
</comment>
<evidence type="ECO:0000256" key="3">
    <source>
        <dbReference type="ARBA" id="ARBA00022448"/>
    </source>
</evidence>
<feature type="transmembrane region" description="Helical" evidence="9">
    <location>
        <begin position="418"/>
        <end position="440"/>
    </location>
</feature>
<evidence type="ECO:0000313" key="11">
    <source>
        <dbReference type="EMBL" id="KAF4342454.1"/>
    </source>
</evidence>
<feature type="transmembrane region" description="Helical" evidence="9">
    <location>
        <begin position="446"/>
        <end position="466"/>
    </location>
</feature>
<feature type="compositionally biased region" description="Basic and acidic residues" evidence="8">
    <location>
        <begin position="44"/>
        <end position="54"/>
    </location>
</feature>
<dbReference type="PANTHER" id="PTHR23514">
    <property type="entry name" value="BYPASS OF STOP CODON PROTEIN 6"/>
    <property type="match status" value="1"/>
</dbReference>
<keyword evidence="4 9" id="KW-0812">Transmembrane</keyword>
<sequence length="483" mass="51673">MAPSPLFAFAEILNRQGIMTSINLTAAGSATEAIDLESLPRLSHRGEEEGRRSVNVEQQRGVTGDSTVSSQETIAPHKWNYPPINKYRTAATFWSFIVVGMNDGSYGALVPLLEDYYNKNHTVVSLVFLTPFVGYAIASAINSLMHVHFGQRGVAVLAPLCHIVPYLIFSFHPPYAVMVAMYVLVGIGNGLADAAWCSFIGQMVNSHEMSGILQACYALGATIAPLIATGLSSNGMPGWYAFFYVMTAASVVELIALAITFWTQTGAVYLAESPSASGAKSGRMRQVLKNKLSWVFAFFVFGYCGAEVALGGWVVVFMQKRRNASAIVGSSVATGFWGGMTIGRLFLSLITVRLGEFWAMFLYIGLTIALELVFWLVPNLVVSAVAAALIGVAMGPMYPVAVVLITKIMPRSLHVGTIGFAASFGGSGGAILPFAVGAIAEAKGVQTLQPIVLAICVVLGCLWMLLPRRPMEKESSGGDETPQ</sequence>
<keyword evidence="3" id="KW-0813">Transport</keyword>
<evidence type="ECO:0000256" key="5">
    <source>
        <dbReference type="ARBA" id="ARBA00022989"/>
    </source>
</evidence>
<dbReference type="InterPro" id="IPR020846">
    <property type="entry name" value="MFS_dom"/>
</dbReference>
<dbReference type="Gene3D" id="1.20.1250.20">
    <property type="entry name" value="MFS general substrate transporter like domains"/>
    <property type="match status" value="2"/>
</dbReference>
<dbReference type="AlphaFoldDB" id="A0A9P5APT3"/>
<reference evidence="11" key="1">
    <citation type="journal article" date="2017" name="Mycologia">
        <title>Fusarium algeriense, sp. nov., a novel toxigenic crown rot pathogen of durum wheat from Algeria is nested in the Fusarium burgessii species complex.</title>
        <authorList>
            <person name="Laraba I."/>
            <person name="Keddad A."/>
            <person name="Boureghda H."/>
            <person name="Abdallah N."/>
            <person name="Vaughan M.M."/>
            <person name="Proctor R.H."/>
            <person name="Busman M."/>
            <person name="O'Donnell K."/>
        </authorList>
    </citation>
    <scope>NUCLEOTIDE SEQUENCE</scope>
    <source>
        <strain evidence="11">NRRL 25174</strain>
    </source>
</reference>
<dbReference type="GO" id="GO:0022857">
    <property type="term" value="F:transmembrane transporter activity"/>
    <property type="evidence" value="ECO:0007669"/>
    <property type="project" value="InterPro"/>
</dbReference>
<feature type="region of interest" description="Disordered" evidence="8">
    <location>
        <begin position="40"/>
        <end position="71"/>
    </location>
</feature>
<dbReference type="FunFam" id="1.20.1250.20:FF:000286">
    <property type="entry name" value="MFS efflux transporter"/>
    <property type="match status" value="1"/>
</dbReference>
<comment type="caution">
    <text evidence="11">The sequence shown here is derived from an EMBL/GenBank/DDBJ whole genome shotgun (WGS) entry which is preliminary data.</text>
</comment>
<dbReference type="InterPro" id="IPR051788">
    <property type="entry name" value="MFS_Transporter"/>
</dbReference>
<evidence type="ECO:0000256" key="9">
    <source>
        <dbReference type="SAM" id="Phobius"/>
    </source>
</evidence>
<feature type="transmembrane region" description="Helical" evidence="9">
    <location>
        <begin position="243"/>
        <end position="271"/>
    </location>
</feature>
<feature type="transmembrane region" description="Helical" evidence="9">
    <location>
        <begin position="211"/>
        <end position="231"/>
    </location>
</feature>
<feature type="transmembrane region" description="Helical" evidence="9">
    <location>
        <begin position="383"/>
        <end position="406"/>
    </location>
</feature>
<feature type="transmembrane region" description="Helical" evidence="9">
    <location>
        <begin position="91"/>
        <end position="110"/>
    </location>
</feature>
<evidence type="ECO:0000256" key="1">
    <source>
        <dbReference type="ARBA" id="ARBA00004127"/>
    </source>
</evidence>
<feature type="compositionally biased region" description="Polar residues" evidence="8">
    <location>
        <begin position="55"/>
        <end position="71"/>
    </location>
</feature>
<feature type="transmembrane region" description="Helical" evidence="9">
    <location>
        <begin position="175"/>
        <end position="199"/>
    </location>
</feature>
<protein>
    <submittedName>
        <fullName evidence="11">Tetracycline resistance</fullName>
    </submittedName>
</protein>
<dbReference type="GO" id="GO:0012505">
    <property type="term" value="C:endomembrane system"/>
    <property type="evidence" value="ECO:0007669"/>
    <property type="project" value="UniProtKB-SubCell"/>
</dbReference>
<dbReference type="EMBL" id="PVQB02000140">
    <property type="protein sequence ID" value="KAF4342454.1"/>
    <property type="molecule type" value="Genomic_DNA"/>
</dbReference>
<gene>
    <name evidence="11" type="ORF">FBEOM_3603</name>
</gene>
<accession>A0A9P5APT3</accession>
<comment type="similarity">
    <text evidence="2">Belongs to the major facilitator superfamily.</text>
</comment>
<evidence type="ECO:0000256" key="8">
    <source>
        <dbReference type="SAM" id="MobiDB-lite"/>
    </source>
</evidence>
<reference evidence="11" key="2">
    <citation type="submission" date="2020-02" db="EMBL/GenBank/DDBJ databases">
        <title>Identification and distribution of gene clusters putatively required for synthesis of sphingolipid metabolism inhibitors in phylogenetically diverse species of the filamentous fungus Fusarium.</title>
        <authorList>
            <person name="Kim H.-S."/>
            <person name="Busman M."/>
            <person name="Brown D.W."/>
            <person name="Divon H."/>
            <person name="Uhlig S."/>
            <person name="Proctor R.H."/>
        </authorList>
    </citation>
    <scope>NUCLEOTIDE SEQUENCE</scope>
    <source>
        <strain evidence="11">NRRL 25174</strain>
    </source>
</reference>